<dbReference type="SUPFAM" id="SSF47954">
    <property type="entry name" value="Cyclin-like"/>
    <property type="match status" value="1"/>
</dbReference>
<feature type="region of interest" description="Disordered" evidence="17">
    <location>
        <begin position="347"/>
        <end position="388"/>
    </location>
</feature>
<dbReference type="FunFam" id="1.10.472.10:FF:000046">
    <property type="entry name" value="Transcription factor IIIB 50 kDa subunit"/>
    <property type="match status" value="1"/>
</dbReference>
<dbReference type="Gene3D" id="1.10.472.10">
    <property type="entry name" value="Cyclin-like"/>
    <property type="match status" value="2"/>
</dbReference>
<comment type="subcellular location">
    <subcellularLocation>
        <location evidence="1">Nucleus</location>
    </subcellularLocation>
</comment>
<keyword evidence="7" id="KW-0805">Transcription regulation</keyword>
<dbReference type="GO" id="GO:0008270">
    <property type="term" value="F:zinc ion binding"/>
    <property type="evidence" value="ECO:0007669"/>
    <property type="project" value="UniProtKB-KW"/>
</dbReference>
<evidence type="ECO:0000256" key="6">
    <source>
        <dbReference type="ARBA" id="ARBA00022833"/>
    </source>
</evidence>
<dbReference type="InterPro" id="IPR054078">
    <property type="entry name" value="BRF2-like_C"/>
</dbReference>
<keyword evidence="3" id="KW-0479">Metal-binding</keyword>
<evidence type="ECO:0000256" key="2">
    <source>
        <dbReference type="ARBA" id="ARBA00010857"/>
    </source>
</evidence>
<evidence type="ECO:0000256" key="15">
    <source>
        <dbReference type="ARBA" id="ARBA00063780"/>
    </source>
</evidence>
<evidence type="ECO:0000256" key="7">
    <source>
        <dbReference type="ARBA" id="ARBA00023015"/>
    </source>
</evidence>
<comment type="function">
    <text evidence="14">General activator of RNA polymerase III transcription. Factor exclusively required for RNA polymerase III transcription of genes with promoter elements upstream of the initiation sites. Contributes to the regulation of gene expression; functions as activator in the absence of oxidative stress. Down-regulates expression of target genes in response to oxidative stress. Overexpression protects cells against apoptosis in response to oxidative stress.</text>
</comment>
<dbReference type="GO" id="GO:0005634">
    <property type="term" value="C:nucleus"/>
    <property type="evidence" value="ECO:0007669"/>
    <property type="project" value="UniProtKB-SubCell"/>
</dbReference>
<keyword evidence="8" id="KW-0558">Oxidation</keyword>
<keyword evidence="4" id="KW-0677">Repeat</keyword>
<proteinExistence type="inferred from homology"/>
<evidence type="ECO:0000256" key="17">
    <source>
        <dbReference type="SAM" id="MobiDB-lite"/>
    </source>
</evidence>
<keyword evidence="5 16" id="KW-0863">Zinc-finger</keyword>
<dbReference type="InterPro" id="IPR013150">
    <property type="entry name" value="TFIIB_cyclin"/>
</dbReference>
<dbReference type="PROSITE" id="PS51134">
    <property type="entry name" value="ZF_TFIIB"/>
    <property type="match status" value="1"/>
</dbReference>
<dbReference type="InterPro" id="IPR013137">
    <property type="entry name" value="Znf_TFIIB"/>
</dbReference>
<dbReference type="GO" id="GO:0070897">
    <property type="term" value="P:transcription preinitiation complex assembly"/>
    <property type="evidence" value="ECO:0007669"/>
    <property type="project" value="InterPro"/>
</dbReference>
<evidence type="ECO:0000256" key="13">
    <source>
        <dbReference type="ARBA" id="ARBA00042630"/>
    </source>
</evidence>
<dbReference type="EMBL" id="WNTK01000002">
    <property type="protein sequence ID" value="KAG9488944.1"/>
    <property type="molecule type" value="Genomic_DNA"/>
</dbReference>
<evidence type="ECO:0000256" key="16">
    <source>
        <dbReference type="PROSITE-ProRule" id="PRU00469"/>
    </source>
</evidence>
<keyword evidence="10" id="KW-0804">Transcription</keyword>
<accession>A0A8J6KH87</accession>
<protein>
    <recommendedName>
        <fullName evidence="12">Transcription factor IIIB 50 kDa subunit</fullName>
    </recommendedName>
    <alternativeName>
        <fullName evidence="13">B-related factor 2</fullName>
    </alternativeName>
</protein>
<name>A0A8J6KH87_ELECQ</name>
<dbReference type="Pfam" id="PF00382">
    <property type="entry name" value="TFIIB"/>
    <property type="match status" value="1"/>
</dbReference>
<dbReference type="FunFam" id="2.20.25.10:FF:000014">
    <property type="entry name" value="Transcription factor IIIB 50 kDa subunit"/>
    <property type="match status" value="1"/>
</dbReference>
<dbReference type="SUPFAM" id="SSF57783">
    <property type="entry name" value="Zinc beta-ribbon"/>
    <property type="match status" value="1"/>
</dbReference>
<dbReference type="InterPro" id="IPR000812">
    <property type="entry name" value="TFIIB"/>
</dbReference>
<evidence type="ECO:0000256" key="5">
    <source>
        <dbReference type="ARBA" id="ARBA00022771"/>
    </source>
</evidence>
<keyword evidence="9" id="KW-0010">Activator</keyword>
<evidence type="ECO:0000259" key="18">
    <source>
        <dbReference type="PROSITE" id="PS51134"/>
    </source>
</evidence>
<evidence type="ECO:0000256" key="8">
    <source>
        <dbReference type="ARBA" id="ARBA00023097"/>
    </source>
</evidence>
<evidence type="ECO:0000256" key="11">
    <source>
        <dbReference type="ARBA" id="ARBA00023242"/>
    </source>
</evidence>
<organism evidence="19 20">
    <name type="scientific">Eleutherodactylus coqui</name>
    <name type="common">Puerto Rican coqui</name>
    <dbReference type="NCBI Taxonomy" id="57060"/>
    <lineage>
        <taxon>Eukaryota</taxon>
        <taxon>Metazoa</taxon>
        <taxon>Chordata</taxon>
        <taxon>Craniata</taxon>
        <taxon>Vertebrata</taxon>
        <taxon>Euteleostomi</taxon>
        <taxon>Amphibia</taxon>
        <taxon>Batrachia</taxon>
        <taxon>Anura</taxon>
        <taxon>Neobatrachia</taxon>
        <taxon>Hyloidea</taxon>
        <taxon>Eleutherodactylidae</taxon>
        <taxon>Eleutherodactylinae</taxon>
        <taxon>Eleutherodactylus</taxon>
        <taxon>Eleutherodactylus</taxon>
    </lineage>
</organism>
<dbReference type="PANTHER" id="PTHR11618:SF5">
    <property type="entry name" value="TRANSCRIPTION FACTOR IIIB 50 KDA SUBUNIT"/>
    <property type="match status" value="1"/>
</dbReference>
<dbReference type="Pfam" id="PF08271">
    <property type="entry name" value="Zn_Ribbon_TF"/>
    <property type="match status" value="1"/>
</dbReference>
<evidence type="ECO:0000256" key="4">
    <source>
        <dbReference type="ARBA" id="ARBA00022737"/>
    </source>
</evidence>
<comment type="similarity">
    <text evidence="2">Belongs to the TFIIB family.</text>
</comment>
<dbReference type="AlphaFoldDB" id="A0A8J6KH87"/>
<comment type="subunit">
    <text evidence="15">Component of TFIIIB complexes. Interacts with TBP and forms a ternary complex with TBp and target DNA sequences.</text>
</comment>
<dbReference type="Gene3D" id="2.20.25.10">
    <property type="match status" value="1"/>
</dbReference>
<dbReference type="PANTHER" id="PTHR11618">
    <property type="entry name" value="TRANSCRIPTION INITIATION FACTOR IIB-RELATED"/>
    <property type="match status" value="1"/>
</dbReference>
<dbReference type="Proteomes" id="UP000770717">
    <property type="component" value="Unassembled WGS sequence"/>
</dbReference>
<sequence>MCARRKYKSERDCFLGDCCILAGVRMSVSRRCPDCGSSEIVEDAHYSQEQLVCADCGYILTEGALTTTHSEESFLQAVPLRESTGQNETISRSKLRGIIRVRHLCRVLRLPDTFADAAVSYYESAFYLPLCHSVRKEKKEAVLGCCVYLTCRQHRWPLTLATISSMLYSKYELLSSVFLDLVQALKVDVPLMSIQDLAKSHCQSFRLFQDCPSAPTDYAENLDRILDRTSQLLELASETWLITGRQPIPMITAAVYLSWQSHKPAQRWSCPFLRFCKLSETELPSPAVKRLKELKESCIKLASQLPWLKATLNKKTVVYHLGDILKHKNYLLRKALEAVEMSSSESEECESSAQQSPVTPFLPPCMAKPRKRQHSTAFPNNLHHISGDEDISDSEIEQYLRTPAEMACFQQAQAQLDGHQ</sequence>
<keyword evidence="6" id="KW-0862">Zinc</keyword>
<dbReference type="Pfam" id="PF21886">
    <property type="entry name" value="BRF2-like_C_cyclin_rpt"/>
    <property type="match status" value="1"/>
</dbReference>
<evidence type="ECO:0000256" key="9">
    <source>
        <dbReference type="ARBA" id="ARBA00023159"/>
    </source>
</evidence>
<dbReference type="GO" id="GO:0017025">
    <property type="term" value="F:TBP-class protein binding"/>
    <property type="evidence" value="ECO:0007669"/>
    <property type="project" value="InterPro"/>
</dbReference>
<keyword evidence="11" id="KW-0539">Nucleus</keyword>
<evidence type="ECO:0000313" key="20">
    <source>
        <dbReference type="Proteomes" id="UP000770717"/>
    </source>
</evidence>
<evidence type="ECO:0000313" key="19">
    <source>
        <dbReference type="EMBL" id="KAG9488944.1"/>
    </source>
</evidence>
<feature type="domain" description="TFIIB-type" evidence="18">
    <location>
        <begin position="28"/>
        <end position="61"/>
    </location>
</feature>
<evidence type="ECO:0000256" key="14">
    <source>
        <dbReference type="ARBA" id="ARBA00045875"/>
    </source>
</evidence>
<gene>
    <name evidence="19" type="ORF">GDO78_005124</name>
</gene>
<evidence type="ECO:0000256" key="12">
    <source>
        <dbReference type="ARBA" id="ARBA00039848"/>
    </source>
</evidence>
<dbReference type="OrthoDB" id="2121711at2759"/>
<dbReference type="InterPro" id="IPR036915">
    <property type="entry name" value="Cyclin-like_sf"/>
</dbReference>
<evidence type="ECO:0000256" key="3">
    <source>
        <dbReference type="ARBA" id="ARBA00022723"/>
    </source>
</evidence>
<evidence type="ECO:0000256" key="10">
    <source>
        <dbReference type="ARBA" id="ARBA00023163"/>
    </source>
</evidence>
<comment type="caution">
    <text evidence="19">The sequence shown here is derived from an EMBL/GenBank/DDBJ whole genome shotgun (WGS) entry which is preliminary data.</text>
</comment>
<keyword evidence="20" id="KW-1185">Reference proteome</keyword>
<evidence type="ECO:0000256" key="1">
    <source>
        <dbReference type="ARBA" id="ARBA00004123"/>
    </source>
</evidence>
<dbReference type="GO" id="GO:0097550">
    <property type="term" value="C:transcription preinitiation complex"/>
    <property type="evidence" value="ECO:0007669"/>
    <property type="project" value="TreeGrafter"/>
</dbReference>
<reference evidence="19" key="1">
    <citation type="thesis" date="2020" institute="ProQuest LLC" country="789 East Eisenhower Parkway, Ann Arbor, MI, USA">
        <title>Comparative Genomics and Chromosome Evolution.</title>
        <authorList>
            <person name="Mudd A.B."/>
        </authorList>
    </citation>
    <scope>NUCLEOTIDE SEQUENCE</scope>
    <source>
        <strain evidence="19">HN-11 Male</strain>
        <tissue evidence="19">Kidney and liver</tissue>
    </source>
</reference>